<comment type="caution">
    <text evidence="9">The sequence shown here is derived from an EMBL/GenBank/DDBJ whole genome shotgun (WGS) entry which is preliminary data.</text>
</comment>
<dbReference type="EMBL" id="PEBV01000032">
    <property type="protein sequence ID" value="PTQ51926.1"/>
    <property type="molecule type" value="Genomic_DNA"/>
</dbReference>
<evidence type="ECO:0000256" key="1">
    <source>
        <dbReference type="ARBA" id="ARBA00010189"/>
    </source>
</evidence>
<protein>
    <recommendedName>
        <fullName evidence="2">Transcriptional regulator CtsR</fullName>
    </recommendedName>
</protein>
<dbReference type="Gene3D" id="3.30.56.130">
    <property type="entry name" value="Transcriptional regulator CtsR, winged HTH domain"/>
    <property type="match status" value="1"/>
</dbReference>
<evidence type="ECO:0000256" key="2">
    <source>
        <dbReference type="ARBA" id="ARBA00014129"/>
    </source>
</evidence>
<dbReference type="Proteomes" id="UP000244180">
    <property type="component" value="Unassembled WGS sequence"/>
</dbReference>
<dbReference type="GO" id="GO:0003677">
    <property type="term" value="F:DNA binding"/>
    <property type="evidence" value="ECO:0007669"/>
    <property type="project" value="UniProtKB-KW"/>
</dbReference>
<feature type="domain" description="CtsR C-terminal dimerization" evidence="8">
    <location>
        <begin position="94"/>
        <end position="160"/>
    </location>
</feature>
<dbReference type="InterPro" id="IPR041908">
    <property type="entry name" value="CtsR_C_sf"/>
</dbReference>
<feature type="domain" description="CtsR N-terminal HTH" evidence="7">
    <location>
        <begin position="20"/>
        <end position="88"/>
    </location>
</feature>
<accession>A0A2T5G6V7</accession>
<evidence type="ECO:0000256" key="6">
    <source>
        <dbReference type="ARBA" id="ARBA00023163"/>
    </source>
</evidence>
<dbReference type="InterPro" id="IPR008463">
    <property type="entry name" value="CtsR"/>
</dbReference>
<evidence type="ECO:0000256" key="4">
    <source>
        <dbReference type="ARBA" id="ARBA00023015"/>
    </source>
</evidence>
<evidence type="ECO:0000259" key="7">
    <source>
        <dbReference type="Pfam" id="PF05848"/>
    </source>
</evidence>
<dbReference type="InterPro" id="IPR041902">
    <property type="entry name" value="CtsR_N_sf"/>
</dbReference>
<gene>
    <name evidence="9" type="ORF">HSCHL_0959</name>
</gene>
<organism evidence="9 10">
    <name type="scientific">Hydrogenibacillus schlegelii</name>
    <name type="common">Bacillus schlegelii</name>
    <dbReference type="NCBI Taxonomy" id="1484"/>
    <lineage>
        <taxon>Bacteria</taxon>
        <taxon>Bacillati</taxon>
        <taxon>Bacillota</taxon>
        <taxon>Bacilli</taxon>
        <taxon>Bacillales</taxon>
        <taxon>Bacillales Family X. Incertae Sedis</taxon>
        <taxon>Hydrogenibacillus</taxon>
    </lineage>
</organism>
<evidence type="ECO:0000313" key="10">
    <source>
        <dbReference type="Proteomes" id="UP000244180"/>
    </source>
</evidence>
<keyword evidence="4" id="KW-0805">Transcription regulation</keyword>
<dbReference type="InterPro" id="IPR040465">
    <property type="entry name" value="CtsR_N"/>
</dbReference>
<evidence type="ECO:0000256" key="5">
    <source>
        <dbReference type="ARBA" id="ARBA00023125"/>
    </source>
</evidence>
<sequence>MELVKDSQDQAPVRVRFLKSISDVIEKHLKELIEASGAVEIKRVELAEAFRCVPSQINYVIQTRFTVERGYLVESKRGGGGYIRIQKIRPAAASLLKEAYDAVGEAIDERRALDFVDRLQEGEELTSREAAMLRRLVSREVLALPVELRDRLRARLLKAAMLTLMAEGGEAHDV</sequence>
<dbReference type="AlphaFoldDB" id="A0A2T5G6V7"/>
<evidence type="ECO:0000313" key="9">
    <source>
        <dbReference type="EMBL" id="PTQ51926.1"/>
    </source>
</evidence>
<dbReference type="GO" id="GO:0006355">
    <property type="term" value="P:regulation of DNA-templated transcription"/>
    <property type="evidence" value="ECO:0007669"/>
    <property type="project" value="InterPro"/>
</dbReference>
<name>A0A2T5G6V7_HYDSH</name>
<keyword evidence="5" id="KW-0238">DNA-binding</keyword>
<keyword evidence="3" id="KW-0678">Repressor</keyword>
<reference evidence="9 10" key="1">
    <citation type="submission" date="2017-08" db="EMBL/GenBank/DDBJ databases">
        <title>Burning lignite coal seam in the remote Altai Mountains harbors a hydrogen-driven thermophilic microbial community.</title>
        <authorList>
            <person name="Kadnikov V.V."/>
            <person name="Mardanov A.V."/>
            <person name="Ivasenko D."/>
            <person name="Beletsky A.V."/>
            <person name="Karnachuk O.V."/>
            <person name="Ravin N.V."/>
        </authorList>
    </citation>
    <scope>NUCLEOTIDE SEQUENCE [LARGE SCALE GENOMIC DNA]</scope>
    <source>
        <strain evidence="9">AL33</strain>
    </source>
</reference>
<proteinExistence type="inferred from homology"/>
<dbReference type="Pfam" id="PF05848">
    <property type="entry name" value="CtsR"/>
    <property type="match status" value="1"/>
</dbReference>
<dbReference type="Pfam" id="PF17727">
    <property type="entry name" value="CtsR_C"/>
    <property type="match status" value="1"/>
</dbReference>
<dbReference type="PIRSF" id="PIRSF010607">
    <property type="entry name" value="Txn_repr_CtsR"/>
    <property type="match status" value="1"/>
</dbReference>
<comment type="similarity">
    <text evidence="1">Belongs to the CtsR family.</text>
</comment>
<evidence type="ECO:0000256" key="3">
    <source>
        <dbReference type="ARBA" id="ARBA00022491"/>
    </source>
</evidence>
<evidence type="ECO:0000259" key="8">
    <source>
        <dbReference type="Pfam" id="PF17727"/>
    </source>
</evidence>
<keyword evidence="6" id="KW-0804">Transcription</keyword>
<dbReference type="InterPro" id="IPR041473">
    <property type="entry name" value="CtsR_C"/>
</dbReference>
<dbReference type="Gene3D" id="1.10.1200.150">
    <property type="entry name" value="Transcriptional regulator CtsR, C-terminal domain"/>
    <property type="match status" value="1"/>
</dbReference>